<proteinExistence type="inferred from homology"/>
<reference evidence="6" key="1">
    <citation type="journal article" date="2015" name="Nature">
        <title>Complex archaea that bridge the gap between prokaryotes and eukaryotes.</title>
        <authorList>
            <person name="Spang A."/>
            <person name="Saw J.H."/>
            <person name="Jorgensen S.L."/>
            <person name="Zaremba-Niedzwiedzka K."/>
            <person name="Martijn J."/>
            <person name="Lind A.E."/>
            <person name="van Eijk R."/>
            <person name="Schleper C."/>
            <person name="Guy L."/>
            <person name="Ettema T.J."/>
        </authorList>
    </citation>
    <scope>NUCLEOTIDE SEQUENCE</scope>
</reference>
<dbReference type="PANTHER" id="PTHR30548:SF5">
    <property type="entry name" value="SUBUNIT OF OXYGEN-SENSITIVE 2-HYDROXYISOCAPROYL-COA DEHYDRATASE"/>
    <property type="match status" value="1"/>
</dbReference>
<comment type="similarity">
    <text evidence="1">Belongs to the FldB/FldC dehydratase alpha/beta subunit family.</text>
</comment>
<dbReference type="PANTHER" id="PTHR30548">
    <property type="entry name" value="2-HYDROXYGLUTARYL-COA DEHYDRATASE, D-COMPONENT-RELATED"/>
    <property type="match status" value="1"/>
</dbReference>
<dbReference type="Gene3D" id="3.40.50.11890">
    <property type="match status" value="1"/>
</dbReference>
<evidence type="ECO:0000313" key="6">
    <source>
        <dbReference type="EMBL" id="KKM27953.1"/>
    </source>
</evidence>
<dbReference type="GO" id="GO:0051536">
    <property type="term" value="F:iron-sulfur cluster binding"/>
    <property type="evidence" value="ECO:0007669"/>
    <property type="project" value="UniProtKB-KW"/>
</dbReference>
<accession>A0A0F9L156</accession>
<evidence type="ECO:0000256" key="4">
    <source>
        <dbReference type="ARBA" id="ARBA00023014"/>
    </source>
</evidence>
<keyword evidence="3" id="KW-0408">Iron</keyword>
<dbReference type="Gene3D" id="3.40.50.11900">
    <property type="match status" value="1"/>
</dbReference>
<keyword evidence="5" id="KW-0175">Coiled coil</keyword>
<gene>
    <name evidence="6" type="ORF">LCGC14_1569570</name>
</gene>
<dbReference type="InterPro" id="IPR010327">
    <property type="entry name" value="FldB/FldC_alpha/beta"/>
</dbReference>
<sequence>MVKIAYFDASIETPEEIILAAGMEPFRLFGNPTIGIDKANEHIPPNHCVWARNILEQAIEGLDSDIKGVITTHGCDCTNREFDIWLESVDLEFFFFLNAPLKRDKTALNFFIDDIKELITQLEETFKVKITIHQISEAIKKMNRIRGLLREITQYRSKMVLKGSEFHALIKEVQQQDKEKMLKKLEDKLEELKKMNPFSNENIKKILLTGSVLDDTEFIKFLENIGFQIIIDDLCLGTKYFWDDVSETEEPIKALAEYHLNKPIYSTKFPSYTRFKILKNLAEKYNVDGIVNVAQKFCEPVMYSHPYFNKKFKELGIPYLFIEMEYNRESYKQLSTRFEAFSEII</sequence>
<name>A0A0F9L156_9ZZZZ</name>
<keyword evidence="4" id="KW-0411">Iron-sulfur</keyword>
<comment type="caution">
    <text evidence="6">The sequence shown here is derived from an EMBL/GenBank/DDBJ whole genome shotgun (WGS) entry which is preliminary data.</text>
</comment>
<dbReference type="GO" id="GO:0046872">
    <property type="term" value="F:metal ion binding"/>
    <property type="evidence" value="ECO:0007669"/>
    <property type="project" value="UniProtKB-KW"/>
</dbReference>
<organism evidence="6">
    <name type="scientific">marine sediment metagenome</name>
    <dbReference type="NCBI Taxonomy" id="412755"/>
    <lineage>
        <taxon>unclassified sequences</taxon>
        <taxon>metagenomes</taxon>
        <taxon>ecological metagenomes</taxon>
    </lineage>
</organism>
<dbReference type="EMBL" id="LAZR01012225">
    <property type="protein sequence ID" value="KKM27953.1"/>
    <property type="molecule type" value="Genomic_DNA"/>
</dbReference>
<evidence type="ECO:0000256" key="2">
    <source>
        <dbReference type="ARBA" id="ARBA00022723"/>
    </source>
</evidence>
<dbReference type="Gene3D" id="1.20.1270.370">
    <property type="match status" value="1"/>
</dbReference>
<evidence type="ECO:0008006" key="7">
    <source>
        <dbReference type="Google" id="ProtNLM"/>
    </source>
</evidence>
<dbReference type="Pfam" id="PF06050">
    <property type="entry name" value="HGD-D"/>
    <property type="match status" value="1"/>
</dbReference>
<evidence type="ECO:0000256" key="5">
    <source>
        <dbReference type="SAM" id="Coils"/>
    </source>
</evidence>
<feature type="coiled-coil region" evidence="5">
    <location>
        <begin position="171"/>
        <end position="202"/>
    </location>
</feature>
<protein>
    <recommendedName>
        <fullName evidence="7">2-hydroxyacyl-CoA dehydratase</fullName>
    </recommendedName>
</protein>
<keyword evidence="2" id="KW-0479">Metal-binding</keyword>
<evidence type="ECO:0000256" key="3">
    <source>
        <dbReference type="ARBA" id="ARBA00023004"/>
    </source>
</evidence>
<evidence type="ECO:0000256" key="1">
    <source>
        <dbReference type="ARBA" id="ARBA00005806"/>
    </source>
</evidence>
<dbReference type="AlphaFoldDB" id="A0A0F9L156"/>